<evidence type="ECO:0000256" key="1">
    <source>
        <dbReference type="SAM" id="SignalP"/>
    </source>
</evidence>
<dbReference type="Gene3D" id="1.20.1260.10">
    <property type="match status" value="1"/>
</dbReference>
<dbReference type="EMBL" id="FOSV01000017">
    <property type="protein sequence ID" value="SFL53785.1"/>
    <property type="molecule type" value="Genomic_DNA"/>
</dbReference>
<evidence type="ECO:0000259" key="2">
    <source>
        <dbReference type="Pfam" id="PF03713"/>
    </source>
</evidence>
<sequence>MKTLPILAALTAACGLASLAFAQGSHHHHDHGTKPSAGETPATRAFREADARMHEEMAIRYTGDVDVDFVRGMIPHHRGAVAMAKVALEHSKNPEIRKLAEDIVRSQDAEIAFMERFLKEKEAAKPR</sequence>
<feature type="domain" description="DUF305" evidence="2">
    <location>
        <begin position="48"/>
        <end position="118"/>
    </location>
</feature>
<proteinExistence type="predicted"/>
<evidence type="ECO:0000313" key="4">
    <source>
        <dbReference type="Proteomes" id="UP000198804"/>
    </source>
</evidence>
<evidence type="ECO:0000313" key="3">
    <source>
        <dbReference type="EMBL" id="SFL53785.1"/>
    </source>
</evidence>
<keyword evidence="4" id="KW-1185">Reference proteome</keyword>
<dbReference type="Proteomes" id="UP000198804">
    <property type="component" value="Unassembled WGS sequence"/>
</dbReference>
<gene>
    <name evidence="3" type="ORF">SAMN04488125_11777</name>
</gene>
<dbReference type="Pfam" id="PF03713">
    <property type="entry name" value="DUF305"/>
    <property type="match status" value="1"/>
</dbReference>
<dbReference type="RefSeq" id="WP_091949736.1">
    <property type="nucleotide sequence ID" value="NZ_FOSV01000017.1"/>
</dbReference>
<name>A0A1I4IHK7_9HYPH</name>
<keyword evidence="1" id="KW-0732">Signal</keyword>
<feature type="chain" id="PRO_5011641741" description="DUF305 domain-containing protein" evidence="1">
    <location>
        <begin position="23"/>
        <end position="127"/>
    </location>
</feature>
<dbReference type="PANTHER" id="PTHR36933">
    <property type="entry name" value="SLL0788 PROTEIN"/>
    <property type="match status" value="1"/>
</dbReference>
<dbReference type="OrthoDB" id="517560at2"/>
<protein>
    <recommendedName>
        <fullName evidence="2">DUF305 domain-containing protein</fullName>
    </recommendedName>
</protein>
<reference evidence="4" key="1">
    <citation type="submission" date="2016-10" db="EMBL/GenBank/DDBJ databases">
        <authorList>
            <person name="Varghese N."/>
            <person name="Submissions S."/>
        </authorList>
    </citation>
    <scope>NUCLEOTIDE SEQUENCE [LARGE SCALE GENOMIC DNA]</scope>
    <source>
        <strain evidence="4">CGMCC 1.6474</strain>
    </source>
</reference>
<dbReference type="InterPro" id="IPR005183">
    <property type="entry name" value="DUF305_CopM-like"/>
</dbReference>
<dbReference type="STRING" id="414703.SAMN04488125_11777"/>
<feature type="signal peptide" evidence="1">
    <location>
        <begin position="1"/>
        <end position="22"/>
    </location>
</feature>
<organism evidence="3 4">
    <name type="scientific">Methylorubrum salsuginis</name>
    <dbReference type="NCBI Taxonomy" id="414703"/>
    <lineage>
        <taxon>Bacteria</taxon>
        <taxon>Pseudomonadati</taxon>
        <taxon>Pseudomonadota</taxon>
        <taxon>Alphaproteobacteria</taxon>
        <taxon>Hyphomicrobiales</taxon>
        <taxon>Methylobacteriaceae</taxon>
        <taxon>Methylorubrum</taxon>
    </lineage>
</organism>
<dbReference type="AlphaFoldDB" id="A0A1I4IHK7"/>
<accession>A0A1I4IHK7</accession>
<dbReference type="InterPro" id="IPR012347">
    <property type="entry name" value="Ferritin-like"/>
</dbReference>
<dbReference type="PANTHER" id="PTHR36933:SF1">
    <property type="entry name" value="SLL0788 PROTEIN"/>
    <property type="match status" value="1"/>
</dbReference>